<feature type="domain" description="PiggyBac transposable element-derived protein" evidence="1">
    <location>
        <begin position="109"/>
        <end position="441"/>
    </location>
</feature>
<proteinExistence type="predicted"/>
<gene>
    <name evidence="2" type="ORF">EEDITHA_LOCUS12699</name>
</gene>
<dbReference type="EMBL" id="CAKOGL010000018">
    <property type="protein sequence ID" value="CAH2097476.1"/>
    <property type="molecule type" value="Genomic_DNA"/>
</dbReference>
<dbReference type="InterPro" id="IPR029526">
    <property type="entry name" value="PGBD"/>
</dbReference>
<reference evidence="2" key="1">
    <citation type="submission" date="2022-03" db="EMBL/GenBank/DDBJ databases">
        <authorList>
            <person name="Tunstrom K."/>
        </authorList>
    </citation>
    <scope>NUCLEOTIDE SEQUENCE</scope>
</reference>
<dbReference type="PANTHER" id="PTHR46599:SF6">
    <property type="entry name" value="DUAL SPECIFICITY PHOSPHATASE 26"/>
    <property type="match status" value="1"/>
</dbReference>
<protein>
    <recommendedName>
        <fullName evidence="1">PiggyBac transposable element-derived protein domain-containing protein</fullName>
    </recommendedName>
</protein>
<evidence type="ECO:0000313" key="2">
    <source>
        <dbReference type="EMBL" id="CAH2097476.1"/>
    </source>
</evidence>
<organism evidence="2 3">
    <name type="scientific">Euphydryas editha</name>
    <name type="common">Edith's checkerspot</name>
    <dbReference type="NCBI Taxonomy" id="104508"/>
    <lineage>
        <taxon>Eukaryota</taxon>
        <taxon>Metazoa</taxon>
        <taxon>Ecdysozoa</taxon>
        <taxon>Arthropoda</taxon>
        <taxon>Hexapoda</taxon>
        <taxon>Insecta</taxon>
        <taxon>Pterygota</taxon>
        <taxon>Neoptera</taxon>
        <taxon>Endopterygota</taxon>
        <taxon>Lepidoptera</taxon>
        <taxon>Glossata</taxon>
        <taxon>Ditrysia</taxon>
        <taxon>Papilionoidea</taxon>
        <taxon>Nymphalidae</taxon>
        <taxon>Nymphalinae</taxon>
        <taxon>Euphydryas</taxon>
    </lineage>
</organism>
<accession>A0AAU9UHW5</accession>
<evidence type="ECO:0000313" key="3">
    <source>
        <dbReference type="Proteomes" id="UP001153954"/>
    </source>
</evidence>
<dbReference type="Proteomes" id="UP001153954">
    <property type="component" value="Unassembled WGS sequence"/>
</dbReference>
<name>A0AAU9UHW5_EUPED</name>
<dbReference type="PANTHER" id="PTHR46599">
    <property type="entry name" value="PIGGYBAC TRANSPOSABLE ELEMENT-DERIVED PROTEIN 4"/>
    <property type="match status" value="1"/>
</dbReference>
<keyword evidence="3" id="KW-1185">Reference proteome</keyword>
<evidence type="ECO:0000259" key="1">
    <source>
        <dbReference type="Pfam" id="PF13843"/>
    </source>
</evidence>
<dbReference type="AlphaFoldDB" id="A0AAU9UHW5"/>
<sequence length="523" mass="60310">MGPSIILSKEEENILEIWIREMLDKHIPVTNEDLMNIVQRIIVDKNQETPFKNNRLGKKRYTSFPKQHPTIVERVVQNLCRVWTEVTASRGQDCRAPRATNEEISLKCQNKEAKDREAGKEVKFNATFRETNEIEVRALIGILTLSAAMKDNHLSTEELFDSSFSGTRYVMSRDRFDFLIRALRMDDKSLRPTHRATDPFIPIRKVWDMFIHQCIINYTPGPYLTVDEQLLGFRGRCPFRMYIPNKPNKYGIKIPMICDSGTKYMINAMPYIGKATNTKGVPQGEFYVKELSKPIHGSNRNITCDNWFTSVPLAKSLLQEPYKLTLVGTIRSNKREIPEQMKNTRTRAVGTSMFCYDGPLTLVSYKPKPSKMVFMLSSCDEEGTVNQTTGKPEMIIFYNQTKGGVDTFDQLCSTMSCSRKTNRWPMAVLYGIFNISFVNSYVIYCSNTLSKNEKPLSRKNFMKKLSTDLTSPWMKKSKKSRLQKKRYCSYCPSKLRRMSKLSCVKCKKPVCGEHKNDVCHECV</sequence>
<comment type="caution">
    <text evidence="2">The sequence shown here is derived from an EMBL/GenBank/DDBJ whole genome shotgun (WGS) entry which is preliminary data.</text>
</comment>
<dbReference type="Pfam" id="PF13843">
    <property type="entry name" value="DDE_Tnp_1_7"/>
    <property type="match status" value="1"/>
</dbReference>